<dbReference type="InterPro" id="IPR013094">
    <property type="entry name" value="AB_hydrolase_3"/>
</dbReference>
<comment type="caution">
    <text evidence="5">The sequence shown here is derived from an EMBL/GenBank/DDBJ whole genome shotgun (WGS) entry which is preliminary data.</text>
</comment>
<organism evidence="5 6">
    <name type="scientific">Microbacterium insulae</name>
    <dbReference type="NCBI Taxonomy" id="483014"/>
    <lineage>
        <taxon>Bacteria</taxon>
        <taxon>Bacillati</taxon>
        <taxon>Actinomycetota</taxon>
        <taxon>Actinomycetes</taxon>
        <taxon>Micrococcales</taxon>
        <taxon>Microbacteriaceae</taxon>
        <taxon>Microbacterium</taxon>
    </lineage>
</organism>
<keyword evidence="6" id="KW-1185">Reference proteome</keyword>
<dbReference type="Gene3D" id="3.40.50.1820">
    <property type="entry name" value="alpha/beta hydrolase"/>
    <property type="match status" value="1"/>
</dbReference>
<evidence type="ECO:0000256" key="3">
    <source>
        <dbReference type="PROSITE-ProRule" id="PRU10038"/>
    </source>
</evidence>
<proteinExistence type="inferred from homology"/>
<protein>
    <submittedName>
        <fullName evidence="5">Alpha/beta hydrolase</fullName>
    </submittedName>
</protein>
<evidence type="ECO:0000313" key="5">
    <source>
        <dbReference type="EMBL" id="MFD0789657.1"/>
    </source>
</evidence>
<dbReference type="EMBL" id="JBHTII010000001">
    <property type="protein sequence ID" value="MFD0789657.1"/>
    <property type="molecule type" value="Genomic_DNA"/>
</dbReference>
<dbReference type="InterPro" id="IPR050300">
    <property type="entry name" value="GDXG_lipolytic_enzyme"/>
</dbReference>
<dbReference type="Proteomes" id="UP001597055">
    <property type="component" value="Unassembled WGS sequence"/>
</dbReference>
<evidence type="ECO:0000256" key="2">
    <source>
        <dbReference type="ARBA" id="ARBA00022801"/>
    </source>
</evidence>
<dbReference type="RefSeq" id="WP_204980810.1">
    <property type="nucleotide sequence ID" value="NZ_JBHTII010000001.1"/>
</dbReference>
<keyword evidence="2 5" id="KW-0378">Hydrolase</keyword>
<dbReference type="Pfam" id="PF07859">
    <property type="entry name" value="Abhydrolase_3"/>
    <property type="match status" value="1"/>
</dbReference>
<evidence type="ECO:0000259" key="4">
    <source>
        <dbReference type="Pfam" id="PF07859"/>
    </source>
</evidence>
<dbReference type="PANTHER" id="PTHR48081">
    <property type="entry name" value="AB HYDROLASE SUPERFAMILY PROTEIN C4A8.06C"/>
    <property type="match status" value="1"/>
</dbReference>
<comment type="similarity">
    <text evidence="1">Belongs to the 'GDXG' lipolytic enzyme family.</text>
</comment>
<dbReference type="SUPFAM" id="SSF53474">
    <property type="entry name" value="alpha/beta-Hydrolases"/>
    <property type="match status" value="1"/>
</dbReference>
<reference evidence="6" key="1">
    <citation type="journal article" date="2019" name="Int. J. Syst. Evol. Microbiol.">
        <title>The Global Catalogue of Microorganisms (GCM) 10K type strain sequencing project: providing services to taxonomists for standard genome sequencing and annotation.</title>
        <authorList>
            <consortium name="The Broad Institute Genomics Platform"/>
            <consortium name="The Broad Institute Genome Sequencing Center for Infectious Disease"/>
            <person name="Wu L."/>
            <person name="Ma J."/>
        </authorList>
    </citation>
    <scope>NUCLEOTIDE SEQUENCE [LARGE SCALE GENOMIC DNA]</scope>
    <source>
        <strain evidence="6">CCUG 54523</strain>
    </source>
</reference>
<dbReference type="PANTHER" id="PTHR48081:SF8">
    <property type="entry name" value="ALPHA_BETA HYDROLASE FOLD-3 DOMAIN-CONTAINING PROTEIN-RELATED"/>
    <property type="match status" value="1"/>
</dbReference>
<gene>
    <name evidence="5" type="ORF">ACFQ0P_04550</name>
</gene>
<evidence type="ECO:0000256" key="1">
    <source>
        <dbReference type="ARBA" id="ARBA00010515"/>
    </source>
</evidence>
<feature type="active site" evidence="3">
    <location>
        <position position="155"/>
    </location>
</feature>
<dbReference type="InterPro" id="IPR033140">
    <property type="entry name" value="Lipase_GDXG_put_SER_AS"/>
</dbReference>
<name>A0ABW3AFK7_9MICO</name>
<sequence length="309" mass="33179">MPIYNEPTQRGLQAWRDSLGGLLTALAEDADPGLMRELRENYTRMLRQHPIPEGVVVEPITVSGIPAHRVTPARGSRTRTLIYFHGGAYLFGSAEGYVALGARFALALDAVVLIPDYRLAPEHPFPTPILDCVDFYQGVLEVGVPPESVVFAGDSAGGALTLSVMTRARARGLPLPAAGIVLSPWVDLSHSGASMRTRQGVDPLCSRDALDLQARAFLGDARVTEPDASPVNADLRGLPPILVQIGEAEVMLSGALDLVTRLAEHRVRVSLDVWPDMFHVWHLFAAVLEEGRLGIERAASFAAAALGDG</sequence>
<dbReference type="InterPro" id="IPR029058">
    <property type="entry name" value="AB_hydrolase_fold"/>
</dbReference>
<feature type="domain" description="Alpha/beta hydrolase fold-3" evidence="4">
    <location>
        <begin position="81"/>
        <end position="282"/>
    </location>
</feature>
<evidence type="ECO:0000313" key="6">
    <source>
        <dbReference type="Proteomes" id="UP001597055"/>
    </source>
</evidence>
<dbReference type="PROSITE" id="PS01174">
    <property type="entry name" value="LIPASE_GDXG_SER"/>
    <property type="match status" value="1"/>
</dbReference>
<accession>A0ABW3AFK7</accession>
<dbReference type="GO" id="GO:0016787">
    <property type="term" value="F:hydrolase activity"/>
    <property type="evidence" value="ECO:0007669"/>
    <property type="project" value="UniProtKB-KW"/>
</dbReference>